<feature type="domain" description="CCT" evidence="5">
    <location>
        <begin position="217"/>
        <end position="259"/>
    </location>
</feature>
<dbReference type="EMBL" id="JAUIZM010000003">
    <property type="protein sequence ID" value="KAK1392236.1"/>
    <property type="molecule type" value="Genomic_DNA"/>
</dbReference>
<evidence type="ECO:0000256" key="1">
    <source>
        <dbReference type="ARBA" id="ARBA00004123"/>
    </source>
</evidence>
<feature type="compositionally biased region" description="Basic and acidic residues" evidence="4">
    <location>
        <begin position="257"/>
        <end position="267"/>
    </location>
</feature>
<protein>
    <submittedName>
        <fullName evidence="6">CCT domain-containing protein</fullName>
    </submittedName>
</protein>
<sequence length="267" mass="29779">MYAETGLVFPHYQSFALDIQPLDDFWHSHKLHHSVPSAILEYDLGAEGDLFEAPKPVIEEAMVAIDPMIAAISMISTAEDVDIELMQNEQLLSEIFCEFKKDLLANEATGTSLSEVLQIQIPVVTVENPTREEKVLPQINIPKSASSECLNSTGWIHGNSVRDNYLEFPGMDFGAIYGMRRSCSEGDIKTLGNGSVSIIQSPIGQPQILGKSSSEIRKEKLSRYRTKKAKRNFGRKIKYACRKALADSQPRVRGRFAKTDDSDISKK</sequence>
<organism evidence="6 7">
    <name type="scientific">Heracleum sosnowskyi</name>
    <dbReference type="NCBI Taxonomy" id="360622"/>
    <lineage>
        <taxon>Eukaryota</taxon>
        <taxon>Viridiplantae</taxon>
        <taxon>Streptophyta</taxon>
        <taxon>Embryophyta</taxon>
        <taxon>Tracheophyta</taxon>
        <taxon>Spermatophyta</taxon>
        <taxon>Magnoliopsida</taxon>
        <taxon>eudicotyledons</taxon>
        <taxon>Gunneridae</taxon>
        <taxon>Pentapetalae</taxon>
        <taxon>asterids</taxon>
        <taxon>campanulids</taxon>
        <taxon>Apiales</taxon>
        <taxon>Apiaceae</taxon>
        <taxon>Apioideae</taxon>
        <taxon>apioid superclade</taxon>
        <taxon>Tordylieae</taxon>
        <taxon>Tordyliinae</taxon>
        <taxon>Heracleum</taxon>
    </lineage>
</organism>
<evidence type="ECO:0000256" key="3">
    <source>
        <dbReference type="PROSITE-ProRule" id="PRU00357"/>
    </source>
</evidence>
<comment type="subcellular location">
    <subcellularLocation>
        <location evidence="1 3">Nucleus</location>
    </subcellularLocation>
</comment>
<evidence type="ECO:0000313" key="7">
    <source>
        <dbReference type="Proteomes" id="UP001237642"/>
    </source>
</evidence>
<accession>A0AAD8N138</accession>
<evidence type="ECO:0000256" key="2">
    <source>
        <dbReference type="ARBA" id="ARBA00023242"/>
    </source>
</evidence>
<evidence type="ECO:0000256" key="4">
    <source>
        <dbReference type="SAM" id="MobiDB-lite"/>
    </source>
</evidence>
<reference evidence="6" key="1">
    <citation type="submission" date="2023-02" db="EMBL/GenBank/DDBJ databases">
        <title>Genome of toxic invasive species Heracleum sosnowskyi carries increased number of genes despite the absence of recent whole-genome duplications.</title>
        <authorList>
            <person name="Schelkunov M."/>
            <person name="Shtratnikova V."/>
            <person name="Makarenko M."/>
            <person name="Klepikova A."/>
            <person name="Omelchenko D."/>
            <person name="Novikova G."/>
            <person name="Obukhova E."/>
            <person name="Bogdanov V."/>
            <person name="Penin A."/>
            <person name="Logacheva M."/>
        </authorList>
    </citation>
    <scope>NUCLEOTIDE SEQUENCE</scope>
    <source>
        <strain evidence="6">Hsosn_3</strain>
        <tissue evidence="6">Leaf</tissue>
    </source>
</reference>
<dbReference type="InterPro" id="IPR010402">
    <property type="entry name" value="CCT_domain"/>
</dbReference>
<dbReference type="GO" id="GO:0009909">
    <property type="term" value="P:regulation of flower development"/>
    <property type="evidence" value="ECO:0007669"/>
    <property type="project" value="InterPro"/>
</dbReference>
<evidence type="ECO:0000313" key="6">
    <source>
        <dbReference type="EMBL" id="KAK1392236.1"/>
    </source>
</evidence>
<keyword evidence="2 3" id="KW-0539">Nucleus</keyword>
<reference evidence="6" key="2">
    <citation type="submission" date="2023-05" db="EMBL/GenBank/DDBJ databases">
        <authorList>
            <person name="Schelkunov M.I."/>
        </authorList>
    </citation>
    <scope>NUCLEOTIDE SEQUENCE</scope>
    <source>
        <strain evidence="6">Hsosn_3</strain>
        <tissue evidence="6">Leaf</tissue>
    </source>
</reference>
<keyword evidence="7" id="KW-1185">Reference proteome</keyword>
<name>A0AAD8N138_9APIA</name>
<gene>
    <name evidence="6" type="ORF">POM88_011292</name>
</gene>
<dbReference type="GO" id="GO:0003700">
    <property type="term" value="F:DNA-binding transcription factor activity"/>
    <property type="evidence" value="ECO:0007669"/>
    <property type="project" value="TreeGrafter"/>
</dbReference>
<dbReference type="Proteomes" id="UP001237642">
    <property type="component" value="Unassembled WGS sequence"/>
</dbReference>
<proteinExistence type="predicted"/>
<dbReference type="PROSITE" id="PS51017">
    <property type="entry name" value="CCT"/>
    <property type="match status" value="1"/>
</dbReference>
<evidence type="ECO:0000259" key="5">
    <source>
        <dbReference type="PROSITE" id="PS51017"/>
    </source>
</evidence>
<dbReference type="InterPro" id="IPR045281">
    <property type="entry name" value="CONSTANS-like"/>
</dbReference>
<dbReference type="AlphaFoldDB" id="A0AAD8N138"/>
<dbReference type="Pfam" id="PF06203">
    <property type="entry name" value="CCT"/>
    <property type="match status" value="1"/>
</dbReference>
<comment type="caution">
    <text evidence="6">The sequence shown here is derived from an EMBL/GenBank/DDBJ whole genome shotgun (WGS) entry which is preliminary data.</text>
</comment>
<dbReference type="PANTHER" id="PTHR31319">
    <property type="entry name" value="ZINC FINGER PROTEIN CONSTANS-LIKE 4"/>
    <property type="match status" value="1"/>
</dbReference>
<feature type="region of interest" description="Disordered" evidence="4">
    <location>
        <begin position="247"/>
        <end position="267"/>
    </location>
</feature>
<dbReference type="GO" id="GO:0005634">
    <property type="term" value="C:nucleus"/>
    <property type="evidence" value="ECO:0007669"/>
    <property type="project" value="UniProtKB-SubCell"/>
</dbReference>
<dbReference type="PANTHER" id="PTHR31319:SF71">
    <property type="entry name" value="CCT MOTIF FAMILY PROTEIN"/>
    <property type="match status" value="1"/>
</dbReference>